<dbReference type="AlphaFoldDB" id="A0A166EZZ4"/>
<dbReference type="EMBL" id="KV417595">
    <property type="protein sequence ID" value="KZP16293.1"/>
    <property type="molecule type" value="Genomic_DNA"/>
</dbReference>
<dbReference type="SUPFAM" id="SSF50630">
    <property type="entry name" value="Acid proteases"/>
    <property type="match status" value="1"/>
</dbReference>
<dbReference type="Proteomes" id="UP000076532">
    <property type="component" value="Unassembled WGS sequence"/>
</dbReference>
<accession>A0A166EZZ4</accession>
<dbReference type="GO" id="GO:0006508">
    <property type="term" value="P:proteolysis"/>
    <property type="evidence" value="ECO:0007669"/>
    <property type="project" value="UniProtKB-KW"/>
</dbReference>
<dbReference type="SMR" id="A0A166EZZ4"/>
<dbReference type="Pfam" id="PF00026">
    <property type="entry name" value="Asp"/>
    <property type="match status" value="2"/>
</dbReference>
<keyword evidence="3" id="KW-0378">Hydrolase</keyword>
<dbReference type="InterPro" id="IPR001461">
    <property type="entry name" value="Aspartic_peptidase_A1"/>
</dbReference>
<name>A0A166EZZ4_9AGAM</name>
<dbReference type="PANTHER" id="PTHR47966">
    <property type="entry name" value="BETA-SITE APP-CLEAVING ENZYME, ISOFORM A-RELATED"/>
    <property type="match status" value="1"/>
</dbReference>
<keyword evidence="3" id="KW-0645">Protease</keyword>
<dbReference type="PROSITE" id="PS51767">
    <property type="entry name" value="PEPTIDASE_A1"/>
    <property type="match status" value="1"/>
</dbReference>
<gene>
    <name evidence="3" type="ORF">FIBSPDRAFT_958166</name>
</gene>
<dbReference type="InterPro" id="IPR021109">
    <property type="entry name" value="Peptidase_aspartic_dom_sf"/>
</dbReference>
<evidence type="ECO:0000259" key="2">
    <source>
        <dbReference type="PROSITE" id="PS51767"/>
    </source>
</evidence>
<evidence type="ECO:0000313" key="4">
    <source>
        <dbReference type="Proteomes" id="UP000076532"/>
    </source>
</evidence>
<evidence type="ECO:0000256" key="1">
    <source>
        <dbReference type="ARBA" id="ARBA00007447"/>
    </source>
</evidence>
<dbReference type="InterPro" id="IPR034164">
    <property type="entry name" value="Pepsin-like_dom"/>
</dbReference>
<dbReference type="PANTHER" id="PTHR47966:SF51">
    <property type="entry name" value="BETA-SITE APP-CLEAVING ENZYME, ISOFORM A-RELATED"/>
    <property type="match status" value="1"/>
</dbReference>
<comment type="similarity">
    <text evidence="1">Belongs to the peptidase A1 family.</text>
</comment>
<organism evidence="3 4">
    <name type="scientific">Athelia psychrophila</name>
    <dbReference type="NCBI Taxonomy" id="1759441"/>
    <lineage>
        <taxon>Eukaryota</taxon>
        <taxon>Fungi</taxon>
        <taxon>Dikarya</taxon>
        <taxon>Basidiomycota</taxon>
        <taxon>Agaricomycotina</taxon>
        <taxon>Agaricomycetes</taxon>
        <taxon>Agaricomycetidae</taxon>
        <taxon>Atheliales</taxon>
        <taxon>Atheliaceae</taxon>
        <taxon>Athelia</taxon>
    </lineage>
</organism>
<evidence type="ECO:0000313" key="3">
    <source>
        <dbReference type="EMBL" id="KZP16293.1"/>
    </source>
</evidence>
<dbReference type="GO" id="GO:0004190">
    <property type="term" value="F:aspartic-type endopeptidase activity"/>
    <property type="evidence" value="ECO:0007669"/>
    <property type="project" value="InterPro"/>
</dbReference>
<dbReference type="InterPro" id="IPR033121">
    <property type="entry name" value="PEPTIDASE_A1"/>
</dbReference>
<sequence>MRPRYLREADSLPAGGVYENGVITLPLRGGPNAELKRAKRAKRANVVQVPIADDQDFSYGVAIDIGGQSVTFQVDTGSADLWSMTTDCQTPSGDKCSNSSSIPAYTPSSTFISTNAPLQINYGSSAQPTFASGTIGLDNMTFGGLTQSEQAFASMDRTNNQITQSYSGIFGVGFPYISKIVTTIVDDVLSRTTAPLTGKSLLSTYFQAMEESSPLLISLAAAGKLRYPPPRLSDAQALTTPPSAPMYTLSLQREDPTSAGSNAGVMTIGGLPSGISNASLTWVPVQPYAISTALFGGLQTPIDPAVLKEAEALMPTTPMLWEAAIDGLGLTALFDSGTTQTLITANDVQSVTSMIPAISSDGTLPCNTVLNLAIGIGGKQFAINPFDLIEPLDSNDSAECAVGISQADPPTATQTFSYILGDAIFRSTLIAFYWGNLTDQASDPARMGFLSTTDAGAADAEYSSFWASAGTGFAFPTAAPEAQVTTTSIANPISAGSSGASGGGSSSGGSGSKSNGASALRLGQAGWAAAAVVCFGWVASML</sequence>
<dbReference type="OrthoDB" id="3089at2759"/>
<dbReference type="CDD" id="cd05471">
    <property type="entry name" value="pepsin_like"/>
    <property type="match status" value="1"/>
</dbReference>
<reference evidence="3 4" key="1">
    <citation type="journal article" date="2016" name="Mol. Biol. Evol.">
        <title>Comparative Genomics of Early-Diverging Mushroom-Forming Fungi Provides Insights into the Origins of Lignocellulose Decay Capabilities.</title>
        <authorList>
            <person name="Nagy L.G."/>
            <person name="Riley R."/>
            <person name="Tritt A."/>
            <person name="Adam C."/>
            <person name="Daum C."/>
            <person name="Floudas D."/>
            <person name="Sun H."/>
            <person name="Yadav J.S."/>
            <person name="Pangilinan J."/>
            <person name="Larsson K.H."/>
            <person name="Matsuura K."/>
            <person name="Barry K."/>
            <person name="Labutti K."/>
            <person name="Kuo R."/>
            <person name="Ohm R.A."/>
            <person name="Bhattacharya S.S."/>
            <person name="Shirouzu T."/>
            <person name="Yoshinaga Y."/>
            <person name="Martin F.M."/>
            <person name="Grigoriev I.V."/>
            <person name="Hibbett D.S."/>
        </authorList>
    </citation>
    <scope>NUCLEOTIDE SEQUENCE [LARGE SCALE GENOMIC DNA]</scope>
    <source>
        <strain evidence="3 4">CBS 109695</strain>
    </source>
</reference>
<keyword evidence="4" id="KW-1185">Reference proteome</keyword>
<dbReference type="Gene3D" id="2.40.70.10">
    <property type="entry name" value="Acid Proteases"/>
    <property type="match status" value="2"/>
</dbReference>
<dbReference type="PRINTS" id="PR00792">
    <property type="entry name" value="PEPSIN"/>
</dbReference>
<protein>
    <submittedName>
        <fullName evidence="3">Acid protease</fullName>
    </submittedName>
</protein>
<proteinExistence type="inferred from homology"/>
<dbReference type="STRING" id="436010.A0A166EZZ4"/>
<feature type="domain" description="Peptidase A1" evidence="2">
    <location>
        <begin position="59"/>
        <end position="450"/>
    </location>
</feature>